<dbReference type="InterPro" id="IPR015590">
    <property type="entry name" value="Aldehyde_DH_dom"/>
</dbReference>
<proteinExistence type="inferred from homology"/>
<protein>
    <recommendedName>
        <fullName evidence="4">Aldehyde dehydrogenase domain-containing protein</fullName>
    </recommendedName>
</protein>
<dbReference type="PANTHER" id="PTHR11699">
    <property type="entry name" value="ALDEHYDE DEHYDROGENASE-RELATED"/>
    <property type="match status" value="1"/>
</dbReference>
<evidence type="ECO:0000259" key="4">
    <source>
        <dbReference type="Pfam" id="PF00171"/>
    </source>
</evidence>
<sequence>MNSNTLRYIKNIMGFFSSQAAAAPVDLTCSNSQTLLMSATCLYNMLYNGIIDNIIDFNFTKLDSLYASIYASIHNIFSTLFDLFGPLLPRVICLTFLYLTCLYTFKLTKYSLQTLFPAVIEWGFTKVPTIHVKLLDKEEKEEYQSKDTRPVVQNKDLNLKKASRKNYIQCYDPSTGVHLGEVPAMTESEVFSRVSLAKSAQLKWSKTTFKERRLVLRTIQKYILSHIEDVCRVSSRDSGKPKVDALLGEVMTTCEKIRCINVNGESWLSKSYRPTGPLMLHKTAYVEYVPYGVLGVIAPWNYPFHNMLNHVISGLYSGNAVVSKVSEHTSWSSRYFTGIVREALRACGHDPDVVQTITGFAEAGEAVVKCPGVDKIIFTGSPGVGRMVMKGASEFLKPVILELGGKDPMVFCDDVCLDEVMSWSMRGCFQNCGQNCCGVERIFAYEKIHDEFLRRAEEKIRALRQGVPLACCGHDGEVDCGAMVMEGQINIIQALIDDAVKKGATLHCGGKRNTTAGNGYGQFYEPTLISGITSDMRIAKEEVFGPVMCVVKVPNNDDDECIRMINDCDFGLGSSVYSRDAARAKRMGEQIKSGMFTANDFGVNYLVQSLPFGGVKHSGFDRFAGPEGLRACCLERSIVLDRIPFVKTTIPDPINYPIKTSQGMQFSGSLINLMYNESIFGKLKAIFGIIKAS</sequence>
<dbReference type="Gene3D" id="3.40.309.10">
    <property type="entry name" value="Aldehyde Dehydrogenase, Chain A, domain 2"/>
    <property type="match status" value="1"/>
</dbReference>
<dbReference type="InterPro" id="IPR016160">
    <property type="entry name" value="Ald_DH_CS_CYS"/>
</dbReference>
<dbReference type="PROSITE" id="PS00070">
    <property type="entry name" value="ALDEHYDE_DEHYDR_CYS"/>
    <property type="match status" value="1"/>
</dbReference>
<dbReference type="InterPro" id="IPR016162">
    <property type="entry name" value="Ald_DH_N"/>
</dbReference>
<reference evidence="6" key="1">
    <citation type="journal article" date="2023" name="Commun. Biol.">
        <title>Genome analysis of Parmales, the sister group of diatoms, reveals the evolutionary specialization of diatoms from phago-mixotrophs to photoautotrophs.</title>
        <authorList>
            <person name="Ban H."/>
            <person name="Sato S."/>
            <person name="Yoshikawa S."/>
            <person name="Yamada K."/>
            <person name="Nakamura Y."/>
            <person name="Ichinomiya M."/>
            <person name="Sato N."/>
            <person name="Blanc-Mathieu R."/>
            <person name="Endo H."/>
            <person name="Kuwata A."/>
            <person name="Ogata H."/>
        </authorList>
    </citation>
    <scope>NUCLEOTIDE SEQUENCE [LARGE SCALE GENOMIC DNA]</scope>
    <source>
        <strain evidence="6">NIES 3701</strain>
    </source>
</reference>
<dbReference type="GO" id="GO:0016620">
    <property type="term" value="F:oxidoreductase activity, acting on the aldehyde or oxo group of donors, NAD or NADP as acceptor"/>
    <property type="evidence" value="ECO:0007669"/>
    <property type="project" value="InterPro"/>
</dbReference>
<feature type="domain" description="Aldehyde dehydrogenase" evidence="4">
    <location>
        <begin position="165"/>
        <end position="633"/>
    </location>
</feature>
<keyword evidence="1 3" id="KW-0560">Oxidoreductase</keyword>
<comment type="similarity">
    <text evidence="3">Belongs to the aldehyde dehydrogenase family.</text>
</comment>
<dbReference type="OrthoDB" id="310895at2759"/>
<dbReference type="InterPro" id="IPR016161">
    <property type="entry name" value="Ald_DH/histidinol_DH"/>
</dbReference>
<evidence type="ECO:0000256" key="1">
    <source>
        <dbReference type="ARBA" id="ARBA00023002"/>
    </source>
</evidence>
<evidence type="ECO:0000313" key="5">
    <source>
        <dbReference type="EMBL" id="GMH55921.1"/>
    </source>
</evidence>
<dbReference type="EMBL" id="BRXY01000037">
    <property type="protein sequence ID" value="GMH55921.1"/>
    <property type="molecule type" value="Genomic_DNA"/>
</dbReference>
<dbReference type="SUPFAM" id="SSF53720">
    <property type="entry name" value="ALDH-like"/>
    <property type="match status" value="1"/>
</dbReference>
<dbReference type="Gene3D" id="3.40.605.10">
    <property type="entry name" value="Aldehyde Dehydrogenase, Chain A, domain 1"/>
    <property type="match status" value="1"/>
</dbReference>
<organism evidence="5 6">
    <name type="scientific">Triparma strigata</name>
    <dbReference type="NCBI Taxonomy" id="1606541"/>
    <lineage>
        <taxon>Eukaryota</taxon>
        <taxon>Sar</taxon>
        <taxon>Stramenopiles</taxon>
        <taxon>Ochrophyta</taxon>
        <taxon>Bolidophyceae</taxon>
        <taxon>Parmales</taxon>
        <taxon>Triparmaceae</taxon>
        <taxon>Triparma</taxon>
    </lineage>
</organism>
<dbReference type="Proteomes" id="UP001165085">
    <property type="component" value="Unassembled WGS sequence"/>
</dbReference>
<dbReference type="FunFam" id="3.40.309.10:FF:000009">
    <property type="entry name" value="Aldehyde dehydrogenase A"/>
    <property type="match status" value="1"/>
</dbReference>
<evidence type="ECO:0000256" key="3">
    <source>
        <dbReference type="RuleBase" id="RU003345"/>
    </source>
</evidence>
<dbReference type="InterPro" id="IPR029510">
    <property type="entry name" value="Ald_DH_CS_GLU"/>
</dbReference>
<gene>
    <name evidence="5" type="ORF">TrST_g5156</name>
</gene>
<dbReference type="Pfam" id="PF00171">
    <property type="entry name" value="Aldedh"/>
    <property type="match status" value="1"/>
</dbReference>
<evidence type="ECO:0000256" key="2">
    <source>
        <dbReference type="PROSITE-ProRule" id="PRU10007"/>
    </source>
</evidence>
<comment type="caution">
    <text evidence="5">The sequence shown here is derived from an EMBL/GenBank/DDBJ whole genome shotgun (WGS) entry which is preliminary data.</text>
</comment>
<dbReference type="AlphaFoldDB" id="A0A9W6ZPC2"/>
<name>A0A9W6ZPC2_9STRA</name>
<dbReference type="PROSITE" id="PS00687">
    <property type="entry name" value="ALDEHYDE_DEHYDR_GLU"/>
    <property type="match status" value="1"/>
</dbReference>
<accession>A0A9W6ZPC2</accession>
<evidence type="ECO:0000313" key="6">
    <source>
        <dbReference type="Proteomes" id="UP001165085"/>
    </source>
</evidence>
<keyword evidence="6" id="KW-1185">Reference proteome</keyword>
<feature type="active site" evidence="2">
    <location>
        <position position="402"/>
    </location>
</feature>
<dbReference type="InterPro" id="IPR016163">
    <property type="entry name" value="Ald_DH_C"/>
</dbReference>